<feature type="transmembrane region" description="Helical" evidence="1">
    <location>
        <begin position="80"/>
        <end position="102"/>
    </location>
</feature>
<feature type="transmembrane region" description="Helical" evidence="1">
    <location>
        <begin position="24"/>
        <end position="50"/>
    </location>
</feature>
<reference evidence="2 3" key="1">
    <citation type="submission" date="2023-07" db="EMBL/GenBank/DDBJ databases">
        <title>Genomic Encyclopedia of Type Strains, Phase IV (KMG-IV): sequencing the most valuable type-strain genomes for metagenomic binning, comparative biology and taxonomic classification.</title>
        <authorList>
            <person name="Goeker M."/>
        </authorList>
    </citation>
    <scope>NUCLEOTIDE SEQUENCE [LARGE SCALE GENOMIC DNA]</scope>
    <source>
        <strain evidence="2 3">DSM 18695</strain>
    </source>
</reference>
<name>A0ABU0IP89_9CAUL</name>
<protein>
    <recommendedName>
        <fullName evidence="4">Glycerophosphoryl diester phosphodiesterase membrane domain-containing protein</fullName>
    </recommendedName>
</protein>
<gene>
    <name evidence="2" type="ORF">QO010_001597</name>
</gene>
<keyword evidence="3" id="KW-1185">Reference proteome</keyword>
<organism evidence="2 3">
    <name type="scientific">Caulobacter ginsengisoli</name>
    <dbReference type="NCBI Taxonomy" id="400775"/>
    <lineage>
        <taxon>Bacteria</taxon>
        <taxon>Pseudomonadati</taxon>
        <taxon>Pseudomonadota</taxon>
        <taxon>Alphaproteobacteria</taxon>
        <taxon>Caulobacterales</taxon>
        <taxon>Caulobacteraceae</taxon>
        <taxon>Caulobacter</taxon>
    </lineage>
</organism>
<comment type="caution">
    <text evidence="2">The sequence shown here is derived from an EMBL/GenBank/DDBJ whole genome shotgun (WGS) entry which is preliminary data.</text>
</comment>
<keyword evidence="1" id="KW-0472">Membrane</keyword>
<evidence type="ECO:0000256" key="1">
    <source>
        <dbReference type="SAM" id="Phobius"/>
    </source>
</evidence>
<keyword evidence="1" id="KW-0812">Transmembrane</keyword>
<feature type="transmembrane region" description="Helical" evidence="1">
    <location>
        <begin position="204"/>
        <end position="223"/>
    </location>
</feature>
<sequence>MAKFDVADAALAGFGVIRRKPLAVLVWGLVIYVLAIVPAIGIIGALFNFVHQMSEIARSGVEPSPHDILRAESQLFFQNPLATIGSLLVRVLLAAAICRAVVTPKDDRFFYLRLGRGELMLALVIIVAAVLLTLAIMVYAGVAVALGFLAYKISQGVMIAWCIIAAIGYIVGLIWVLLRFSLIAPASVIEKEFRLFESWRLTKGHAGSLFLVGLLNLVVVFLVQSLLSALLFGVGGVALISTNAMGSLTEANIEAFFSQPPGVVTQQLLPWFLGLGLIVAMVASVMITVAMAPWAHVYKALTEPVEG</sequence>
<dbReference type="EMBL" id="JAUSVS010000002">
    <property type="protein sequence ID" value="MDQ0463826.1"/>
    <property type="molecule type" value="Genomic_DNA"/>
</dbReference>
<dbReference type="RefSeq" id="WP_307348027.1">
    <property type="nucleotide sequence ID" value="NZ_JAUSVS010000002.1"/>
</dbReference>
<evidence type="ECO:0000313" key="3">
    <source>
        <dbReference type="Proteomes" id="UP001228905"/>
    </source>
</evidence>
<evidence type="ECO:0008006" key="4">
    <source>
        <dbReference type="Google" id="ProtNLM"/>
    </source>
</evidence>
<proteinExistence type="predicted"/>
<accession>A0ABU0IP89</accession>
<feature type="transmembrane region" description="Helical" evidence="1">
    <location>
        <begin position="158"/>
        <end position="184"/>
    </location>
</feature>
<feature type="transmembrane region" description="Helical" evidence="1">
    <location>
        <begin position="122"/>
        <end position="151"/>
    </location>
</feature>
<evidence type="ECO:0000313" key="2">
    <source>
        <dbReference type="EMBL" id="MDQ0463826.1"/>
    </source>
</evidence>
<dbReference type="Proteomes" id="UP001228905">
    <property type="component" value="Unassembled WGS sequence"/>
</dbReference>
<feature type="transmembrane region" description="Helical" evidence="1">
    <location>
        <begin position="268"/>
        <end position="292"/>
    </location>
</feature>
<keyword evidence="1" id="KW-1133">Transmembrane helix</keyword>